<dbReference type="Pfam" id="PF03399">
    <property type="entry name" value="SAC3_GANP"/>
    <property type="match status" value="1"/>
</dbReference>
<dbReference type="PANTHER" id="PTHR12436:SF3">
    <property type="entry name" value="GERMINAL-CENTER ASSOCIATED NUCLEAR PROTEIN"/>
    <property type="match status" value="1"/>
</dbReference>
<dbReference type="InterPro" id="IPR005062">
    <property type="entry name" value="SAC3/GANP/THP3_conserved"/>
</dbReference>
<name>A0ABR1NDT2_9PEZI</name>
<feature type="compositionally biased region" description="Polar residues" evidence="1">
    <location>
        <begin position="710"/>
        <end position="719"/>
    </location>
</feature>
<feature type="compositionally biased region" description="Low complexity" evidence="1">
    <location>
        <begin position="678"/>
        <end position="692"/>
    </location>
</feature>
<feature type="compositionally biased region" description="Acidic residues" evidence="1">
    <location>
        <begin position="1538"/>
        <end position="1573"/>
    </location>
</feature>
<feature type="compositionally biased region" description="Basic and acidic residues" evidence="1">
    <location>
        <begin position="739"/>
        <end position="750"/>
    </location>
</feature>
<accession>A0ABR1NDT2</accession>
<dbReference type="Gene3D" id="1.25.40.990">
    <property type="match status" value="1"/>
</dbReference>
<feature type="compositionally biased region" description="Polar residues" evidence="1">
    <location>
        <begin position="851"/>
        <end position="861"/>
    </location>
</feature>
<feature type="region of interest" description="Disordered" evidence="1">
    <location>
        <begin position="1248"/>
        <end position="1289"/>
    </location>
</feature>
<feature type="compositionally biased region" description="Polar residues" evidence="1">
    <location>
        <begin position="825"/>
        <end position="841"/>
    </location>
</feature>
<proteinExistence type="predicted"/>
<sequence length="1624" mass="176476">MSSARGGDRGGLRGARRAGFGGRGTNASDSEGSGRGGSRRGRGGVKGAASATPRGASSRPRQRNLGPQPASDASKAAASKPNLLPPPRPLMEGLSWAQRYQTLKANRDQERKHAIAAGLIADPDKPRKLADAITIVGTCQDMCGEFERAERVYQNDVWELEYEPGTTEPAEHRMVKKFRRAAAGVEEQLPSDLRPPEILRRTCDYLFDQVLSETSLGQAHHFLWDRTRAIRNDFSIQQCTKIPDVRVQIDCLERIARFHIISMHQLATEKKPYDAYDNFQDREQLDKTLLTLMELYDANRSRYRSPNEGEFRAYCILFEMKSLVPNIEDRIQTWEPDLIKNPQVRKAVKLYNSACDTIRPVGPLNPRISHPIAQANSARFFRTIESPEVSYLMACVSEIEFRSVREATLNGIWQAYRTGGNTRTEDWTLAEVTRVLAFDDDEETRTFCEAYGFVIDEKADGTEFLDLTSVQGKNLPGAAAGLRKQFRSQNLVESKRWGRSLSAVINGLTVQEATERGLIVEDAVMPENSPPKESSLFVSQQESDTETESATTSSFAPPVNPFAAALSKAGKTAQGFPFGKPVEGASGFGKPVDSSIFSFGKPADAAPGVGQPTISSISSEPGEGDSSFRKAVDSTSSFGKPAVSGGTIIFGQPAAGPSFSFGKPAEDSKPTDSPLGQSVATSSSTATPVFSFGKPAETPEGSVFARSPFGQPTATQSVLSKPARPKESPFNKTPGPFTEVEKETEPEHKSSSPTSTSTFSAQSPFNLDKAPSTTLFPSASAAGPSIFSPSGKSTQNDSRPFGLSNLGQPPPTAQGPGAATPPGSPKSTPFSMPTSENLSRPSESEAKNPFGFTNSQLSGTSGIHFKPSTSTFTPAPATTPSTTIDPPQPPPGLFNSTKQSLNLGTFAPGPPSSQPASKPPTFSLGGFSTKASQLPPPLSPGSSSTLPSPPKFSLGSSAIQTTSFPPTPTASKPSLPPATTSNEPRVKVAPDRKEEKACTYQKITKNLVLEPTSGLLTQFIEHKAEEIIRNAMRQFEEEQEEALAREFRASKLSIRYVQLWKDSCAAARHKRRARERRKARRSAVISASRGTRDSRIENDVLEFKSTMAASTMRRSASRESNRKGFKDSFSSSIGIADIMARQNRSMDPPPRPPSTASERGEPSTLSERRSASHYSSRPLAPQNEDFRVTKAPLRYRASFLAGDPLLPPDSTYDGRISTTKTDYFRLRAMGINPDDVYPNRRKRVRDAVSEDVESFASRSTTPPDRKKRAVSREQLTATPSSVSKVDDVDSNDPLVARCRSLTKSFMDDISALRSLREQNERESLRLSQSSVDDSLARSYSDFRSSHFGKGHAATSPASSSLPKYWGRQSKFLPRSEYGGARWLPNKSVDNGSETSPLRRPELVADNKSLSRPSATSGNHLSSSNLGSPKPPGFTTASRGMPTDTLPQSAQPNQRASDTHTKSNGVPVTQEADVVILSSGDDEDPKPQENVEDSLSDGDEAGGEELEDDDNLSQHAQDLRQRERRSTAEEDFYLTGSDEIQDAEDEIDEAALQNEFDDDEYESSEVGDDDDEGYSEQREGQEDDQSAGADGGDVDDDEEEENPQANPAASKYRNAGNSIEDAIEL</sequence>
<reference evidence="3 4" key="1">
    <citation type="submission" date="2024-04" db="EMBL/GenBank/DDBJ databases">
        <title>Phyllosticta paracitricarpa is synonymous to the EU quarantine fungus P. citricarpa based on phylogenomic analyses.</title>
        <authorList>
            <consortium name="Lawrence Berkeley National Laboratory"/>
            <person name="Van ingen-buijs V.A."/>
            <person name="Van westerhoven A.C."/>
            <person name="Haridas S."/>
            <person name="Skiadas P."/>
            <person name="Martin F."/>
            <person name="Groenewald J.Z."/>
            <person name="Crous P.W."/>
            <person name="Seidl M.F."/>
        </authorList>
    </citation>
    <scope>NUCLEOTIDE SEQUENCE [LARGE SCALE GENOMIC DNA]</scope>
    <source>
        <strain evidence="3 4">CBS 141358</strain>
    </source>
</reference>
<dbReference type="PANTHER" id="PTHR12436">
    <property type="entry name" value="80 KDA MCM3-ASSOCIATED PROTEIN"/>
    <property type="match status" value="1"/>
</dbReference>
<feature type="compositionally biased region" description="Basic and acidic residues" evidence="1">
    <location>
        <begin position="1116"/>
        <end position="1126"/>
    </location>
</feature>
<protein>
    <submittedName>
        <fullName evidence="3">SAC3/GANP/Nin1/mts3/eIF-3 p25 family-domain-containing protein</fullName>
    </submittedName>
</protein>
<feature type="compositionally biased region" description="Low complexity" evidence="1">
    <location>
        <begin position="70"/>
        <end position="80"/>
    </location>
</feature>
<feature type="region of interest" description="Disordered" evidence="1">
    <location>
        <begin position="1"/>
        <end position="91"/>
    </location>
</feature>
<feature type="region of interest" description="Disordered" evidence="1">
    <location>
        <begin position="525"/>
        <end position="557"/>
    </location>
</feature>
<keyword evidence="4" id="KW-1185">Reference proteome</keyword>
<feature type="compositionally biased region" description="Basic and acidic residues" evidence="1">
    <location>
        <begin position="984"/>
        <end position="994"/>
    </location>
</feature>
<gene>
    <name evidence="3" type="ORF">JOL62DRAFT_568709</name>
</gene>
<feature type="compositionally biased region" description="Low complexity" evidence="1">
    <location>
        <begin position="1416"/>
        <end position="1427"/>
    </location>
</feature>
<feature type="compositionally biased region" description="Acidic residues" evidence="1">
    <location>
        <begin position="1591"/>
        <end position="1601"/>
    </location>
</feature>
<feature type="compositionally biased region" description="Acidic residues" evidence="1">
    <location>
        <begin position="1479"/>
        <end position="1510"/>
    </location>
</feature>
<dbReference type="EMBL" id="JBBPBF010000008">
    <property type="protein sequence ID" value="KAK7613019.1"/>
    <property type="molecule type" value="Genomic_DNA"/>
</dbReference>
<feature type="compositionally biased region" description="Polar residues" evidence="1">
    <location>
        <begin position="787"/>
        <end position="798"/>
    </location>
</feature>
<feature type="compositionally biased region" description="Basic and acidic residues" evidence="1">
    <location>
        <begin position="1516"/>
        <end position="1527"/>
    </location>
</feature>
<feature type="compositionally biased region" description="Basic residues" evidence="1">
    <location>
        <begin position="1071"/>
        <end position="1081"/>
    </location>
</feature>
<feature type="compositionally biased region" description="Polar residues" evidence="1">
    <location>
        <begin position="1444"/>
        <end position="1466"/>
    </location>
</feature>
<feature type="region of interest" description="Disordered" evidence="1">
    <location>
        <begin position="1108"/>
        <end position="1128"/>
    </location>
</feature>
<feature type="region of interest" description="Disordered" evidence="1">
    <location>
        <begin position="1071"/>
        <end position="1091"/>
    </location>
</feature>
<evidence type="ECO:0000256" key="1">
    <source>
        <dbReference type="SAM" id="MobiDB-lite"/>
    </source>
</evidence>
<feature type="compositionally biased region" description="Low complexity" evidence="1">
    <location>
        <begin position="867"/>
        <end position="885"/>
    </location>
</feature>
<feature type="region of interest" description="Disordered" evidence="1">
    <location>
        <begin position="1377"/>
        <end position="1624"/>
    </location>
</feature>
<feature type="compositionally biased region" description="Polar residues" evidence="1">
    <location>
        <begin position="894"/>
        <end position="903"/>
    </location>
</feature>
<feature type="domain" description="SAC3/GANP/THP3 conserved" evidence="2">
    <location>
        <begin position="142"/>
        <end position="456"/>
    </location>
</feature>
<feature type="compositionally biased region" description="Basic and acidic residues" evidence="1">
    <location>
        <begin position="1"/>
        <end position="11"/>
    </location>
</feature>
<evidence type="ECO:0000259" key="2">
    <source>
        <dbReference type="Pfam" id="PF03399"/>
    </source>
</evidence>
<dbReference type="InterPro" id="IPR045107">
    <property type="entry name" value="SAC3/GANP/THP3"/>
</dbReference>
<organism evidence="3 4">
    <name type="scientific">Phyllosticta paracitricarpa</name>
    <dbReference type="NCBI Taxonomy" id="2016321"/>
    <lineage>
        <taxon>Eukaryota</taxon>
        <taxon>Fungi</taxon>
        <taxon>Dikarya</taxon>
        <taxon>Ascomycota</taxon>
        <taxon>Pezizomycotina</taxon>
        <taxon>Dothideomycetes</taxon>
        <taxon>Dothideomycetes incertae sedis</taxon>
        <taxon>Botryosphaeriales</taxon>
        <taxon>Phyllostictaceae</taxon>
        <taxon>Phyllosticta</taxon>
    </lineage>
</organism>
<feature type="compositionally biased region" description="Basic and acidic residues" evidence="1">
    <location>
        <begin position="1158"/>
        <end position="1170"/>
    </location>
</feature>
<feature type="region of interest" description="Disordered" evidence="1">
    <location>
        <begin position="603"/>
        <end position="994"/>
    </location>
</feature>
<feature type="region of interest" description="Disordered" evidence="1">
    <location>
        <begin position="1141"/>
        <end position="1185"/>
    </location>
</feature>
<dbReference type="Proteomes" id="UP001367316">
    <property type="component" value="Unassembled WGS sequence"/>
</dbReference>
<comment type="caution">
    <text evidence="3">The sequence shown here is derived from an EMBL/GenBank/DDBJ whole genome shotgun (WGS) entry which is preliminary data.</text>
</comment>
<evidence type="ECO:0000313" key="4">
    <source>
        <dbReference type="Proteomes" id="UP001367316"/>
    </source>
</evidence>
<feature type="region of interest" description="Disordered" evidence="1">
    <location>
        <begin position="1343"/>
        <end position="1364"/>
    </location>
</feature>
<feature type="compositionally biased region" description="Polar residues" evidence="1">
    <location>
        <begin position="759"/>
        <end position="777"/>
    </location>
</feature>
<evidence type="ECO:0000313" key="3">
    <source>
        <dbReference type="EMBL" id="KAK7613019.1"/>
    </source>
</evidence>
<feature type="compositionally biased region" description="Polar residues" evidence="1">
    <location>
        <begin position="954"/>
        <end position="983"/>
    </location>
</feature>